<dbReference type="InterPro" id="IPR001173">
    <property type="entry name" value="Glyco_trans_2-like"/>
</dbReference>
<dbReference type="Gene3D" id="3.30.300.160">
    <property type="entry name" value="Type II secretion system, protein E, N-terminal domain"/>
    <property type="match status" value="1"/>
</dbReference>
<dbReference type="PANTHER" id="PTHR43630">
    <property type="entry name" value="POLY-BETA-1,6-N-ACETYL-D-GLUCOSAMINE SYNTHASE"/>
    <property type="match status" value="1"/>
</dbReference>
<dbReference type="AlphaFoldDB" id="A0A1I5I9Z5"/>
<gene>
    <name evidence="6" type="ORF">SAMN04488519_108178</name>
</gene>
<dbReference type="CDD" id="cd06427">
    <property type="entry name" value="CESA_like_2"/>
    <property type="match status" value="1"/>
</dbReference>
<feature type="transmembrane region" description="Helical" evidence="4">
    <location>
        <begin position="559"/>
        <end position="579"/>
    </location>
</feature>
<organism evidence="6 7">
    <name type="scientific">Algoriphagus ornithinivorans</name>
    <dbReference type="NCBI Taxonomy" id="226506"/>
    <lineage>
        <taxon>Bacteria</taxon>
        <taxon>Pseudomonadati</taxon>
        <taxon>Bacteroidota</taxon>
        <taxon>Cytophagia</taxon>
        <taxon>Cytophagales</taxon>
        <taxon>Cyclobacteriaceae</taxon>
        <taxon>Algoriphagus</taxon>
    </lineage>
</organism>
<keyword evidence="4" id="KW-0812">Transmembrane</keyword>
<evidence type="ECO:0000256" key="3">
    <source>
        <dbReference type="ARBA" id="ARBA00022679"/>
    </source>
</evidence>
<protein>
    <recommendedName>
        <fullName evidence="5">Glycosyltransferase 2-like domain-containing protein</fullName>
    </recommendedName>
</protein>
<dbReference type="InterPro" id="IPR029044">
    <property type="entry name" value="Nucleotide-diphossugar_trans"/>
</dbReference>
<feature type="transmembrane region" description="Helical" evidence="4">
    <location>
        <begin position="512"/>
        <end position="539"/>
    </location>
</feature>
<keyword evidence="4" id="KW-1133">Transmembrane helix</keyword>
<dbReference type="SUPFAM" id="SSF53448">
    <property type="entry name" value="Nucleotide-diphospho-sugar transferases"/>
    <property type="match status" value="1"/>
</dbReference>
<keyword evidence="2" id="KW-0328">Glycosyltransferase</keyword>
<sequence>MMHTKEYYRKSLFQEKGNLRADQIERIEFLEKSLQKSFLKIALNYGYLSRRAWKKALIEEGVELYQFNFESLEAISNQEVVKTQLHWFLDCLVFPLKQTDDYLEVVLSDPSDSININNVEELLGQKVDKFHVAEDLDVLKALHITYGLDYLDKAIFRIYDSDRESCAIETFTKKQLIFIGAILILGASLFYFFPVGVAITFNLILNALLFLSISFKFLLTLYGSRMETSRKVSKAELDKVNDDELPIYTILLPVFKESEVIHKLVWNLRNLDYPLEKLDVKLLIEADDAMTYNAVKDMNFPCIFEPLIIPPAQPKTKPKACNYGLYFSKGKYLTIYDAEDIPDNNQLKLVTSLFKKIPDDYVVIQCALNYFNKKENLLTRLFTLEYSYWFDYMLPGLDNLDVPIPLGGTSNHFKFDKLMELGGWDGFNVTEDADLGLRAYAKSYKVTVLDSTTLEEANNDFFNWIRQRSRWIKGYMQTYLVHMRNPIKLLQKVGVKGFFGFQFFIGGTFFTFLVYPILLLFLIFMLILNTGLLDFLFFWTDYSVSQNILESIQLFFPDWLVIIAIFNFSVGNLMMIYVNMMAVFRRRSYTLILYALINPLYWLMHSISAYKGLIQLITKPFYWEKTNHGLTKSSKPSSI</sequence>
<dbReference type="InterPro" id="IPR037257">
    <property type="entry name" value="T2SS_E_N_sf"/>
</dbReference>
<evidence type="ECO:0000313" key="6">
    <source>
        <dbReference type="EMBL" id="SFO57435.1"/>
    </source>
</evidence>
<feature type="transmembrane region" description="Helical" evidence="4">
    <location>
        <begin position="591"/>
        <end position="610"/>
    </location>
</feature>
<keyword evidence="7" id="KW-1185">Reference proteome</keyword>
<name>A0A1I5I9Z5_9BACT</name>
<dbReference type="Gene3D" id="3.90.550.10">
    <property type="entry name" value="Spore Coat Polysaccharide Biosynthesis Protein SpsA, Chain A"/>
    <property type="match status" value="1"/>
</dbReference>
<feature type="transmembrane region" description="Helical" evidence="4">
    <location>
        <begin position="176"/>
        <end position="193"/>
    </location>
</feature>
<proteinExistence type="inferred from homology"/>
<dbReference type="SUPFAM" id="SSF160246">
    <property type="entry name" value="EspE N-terminal domain-like"/>
    <property type="match status" value="1"/>
</dbReference>
<dbReference type="GO" id="GO:0016757">
    <property type="term" value="F:glycosyltransferase activity"/>
    <property type="evidence" value="ECO:0007669"/>
    <property type="project" value="UniProtKB-KW"/>
</dbReference>
<evidence type="ECO:0000256" key="1">
    <source>
        <dbReference type="ARBA" id="ARBA00006739"/>
    </source>
</evidence>
<evidence type="ECO:0000313" key="7">
    <source>
        <dbReference type="Proteomes" id="UP000199564"/>
    </source>
</evidence>
<feature type="transmembrane region" description="Helical" evidence="4">
    <location>
        <begin position="199"/>
        <end position="222"/>
    </location>
</feature>
<dbReference type="RefSeq" id="WP_217643114.1">
    <property type="nucleotide sequence ID" value="NZ_FOVW01000008.1"/>
</dbReference>
<keyword evidence="4" id="KW-0472">Membrane</keyword>
<dbReference type="Pfam" id="PF13632">
    <property type="entry name" value="Glyco_trans_2_3"/>
    <property type="match status" value="1"/>
</dbReference>
<evidence type="ECO:0000256" key="4">
    <source>
        <dbReference type="SAM" id="Phobius"/>
    </source>
</evidence>
<dbReference type="Proteomes" id="UP000199564">
    <property type="component" value="Unassembled WGS sequence"/>
</dbReference>
<accession>A0A1I5I9Z5</accession>
<reference evidence="7" key="1">
    <citation type="submission" date="2016-10" db="EMBL/GenBank/DDBJ databases">
        <authorList>
            <person name="Varghese N."/>
            <person name="Submissions S."/>
        </authorList>
    </citation>
    <scope>NUCLEOTIDE SEQUENCE [LARGE SCALE GENOMIC DNA]</scope>
    <source>
        <strain evidence="7">DSM 15282</strain>
    </source>
</reference>
<evidence type="ECO:0000256" key="2">
    <source>
        <dbReference type="ARBA" id="ARBA00022676"/>
    </source>
</evidence>
<evidence type="ECO:0000259" key="5">
    <source>
        <dbReference type="Pfam" id="PF13632"/>
    </source>
</evidence>
<comment type="similarity">
    <text evidence="1">Belongs to the glycosyltransferase 2 family.</text>
</comment>
<dbReference type="EMBL" id="FOVW01000008">
    <property type="protein sequence ID" value="SFO57435.1"/>
    <property type="molecule type" value="Genomic_DNA"/>
</dbReference>
<keyword evidence="3" id="KW-0808">Transferase</keyword>
<dbReference type="PANTHER" id="PTHR43630:SF1">
    <property type="entry name" value="POLY-BETA-1,6-N-ACETYL-D-GLUCOSAMINE SYNTHASE"/>
    <property type="match status" value="1"/>
</dbReference>
<feature type="domain" description="Glycosyltransferase 2-like" evidence="5">
    <location>
        <begin position="333"/>
        <end position="524"/>
    </location>
</feature>
<dbReference type="STRING" id="226506.SAMN04488519_108178"/>